<sequence length="217" mass="23315">MAEISAAEYAKGQSISARRVQAAAAAGVLPARKIAGRWVIDAAEARHDQVGRPLSSRSVRALLARLSGDDAWRAGLSASEASRVIGRLTKLRDAPNAAEVLAAWMRSARPAARSFLVADEDLEDLRADPRLVAGGISDLRSGLSDARELEAHVHVDDLDPIIHEYLLVSGDRPNVLLHVQERPVQRPLPLGELIADLSQHRGPRERAAAAHLLGEVA</sequence>
<dbReference type="EMBL" id="MDHH01000001">
    <property type="protein sequence ID" value="OUE04744.1"/>
    <property type="molecule type" value="Genomic_DNA"/>
</dbReference>
<accession>A0A1Y3FBH4</accession>
<protein>
    <submittedName>
        <fullName evidence="1">Uncharacterized protein</fullName>
    </submittedName>
</protein>
<comment type="caution">
    <text evidence="1">The sequence shown here is derived from an EMBL/GenBank/DDBJ whole genome shotgun (WGS) entry which is preliminary data.</text>
</comment>
<dbReference type="AlphaFoldDB" id="A0A1Y3FBH4"/>
<reference evidence="1 2" key="1">
    <citation type="submission" date="2016-08" db="EMBL/GenBank/DDBJ databases">
        <title>Genome sequence of Clavibacter michiganensis subsp. michiganensis strain CASJ007.</title>
        <authorList>
            <person name="Thapa S.P."/>
            <person name="Coaker G."/>
        </authorList>
    </citation>
    <scope>NUCLEOTIDE SEQUENCE [LARGE SCALE GENOMIC DNA]</scope>
    <source>
        <strain evidence="1">CASJ007</strain>
    </source>
</reference>
<name>A0A1Y3FBH4_CLAMM</name>
<gene>
    <name evidence="1" type="ORF">CMMCAS07_07335</name>
</gene>
<dbReference type="Proteomes" id="UP000195062">
    <property type="component" value="Unassembled WGS sequence"/>
</dbReference>
<dbReference type="RefSeq" id="WP_011931438.1">
    <property type="nucleotide sequence ID" value="NZ_CP033724.1"/>
</dbReference>
<proteinExistence type="predicted"/>
<dbReference type="GeneID" id="92949241"/>
<keyword evidence="2" id="KW-1185">Reference proteome</keyword>
<dbReference type="OMA" id="WAMERDE"/>
<organism evidence="1 2">
    <name type="scientific">Clavibacter michiganensis subsp. michiganensis</name>
    <dbReference type="NCBI Taxonomy" id="33013"/>
    <lineage>
        <taxon>Bacteria</taxon>
        <taxon>Bacillati</taxon>
        <taxon>Actinomycetota</taxon>
        <taxon>Actinomycetes</taxon>
        <taxon>Micrococcales</taxon>
        <taxon>Microbacteriaceae</taxon>
        <taxon>Clavibacter</taxon>
    </lineage>
</organism>
<evidence type="ECO:0000313" key="1">
    <source>
        <dbReference type="EMBL" id="OUE04744.1"/>
    </source>
</evidence>
<evidence type="ECO:0000313" key="2">
    <source>
        <dbReference type="Proteomes" id="UP000195062"/>
    </source>
</evidence>